<comment type="cofactor">
    <cofactor evidence="1">
        <name>Mg(2+)</name>
        <dbReference type="ChEBI" id="CHEBI:18420"/>
    </cofactor>
</comment>
<dbReference type="CDD" id="cd14264">
    <property type="entry name" value="DAGK_IM"/>
    <property type="match status" value="1"/>
</dbReference>
<dbReference type="PROSITE" id="PS01069">
    <property type="entry name" value="DAGK_PROKAR"/>
    <property type="match status" value="1"/>
</dbReference>
<evidence type="ECO:0000256" key="1">
    <source>
        <dbReference type="ARBA" id="ARBA00001946"/>
    </source>
</evidence>
<accession>A0ABU1GT74</accession>
<dbReference type="EMBL" id="JARWAO010000001">
    <property type="protein sequence ID" value="MDR5895030.1"/>
    <property type="molecule type" value="Genomic_DNA"/>
</dbReference>
<name>A0ABU1GT74_9GAMM</name>
<evidence type="ECO:0000256" key="19">
    <source>
        <dbReference type="ARBA" id="ARBA00023209"/>
    </source>
</evidence>
<dbReference type="PANTHER" id="PTHR34299">
    <property type="entry name" value="DIACYLGLYCEROL KINASE"/>
    <property type="match status" value="1"/>
</dbReference>
<dbReference type="Pfam" id="PF01219">
    <property type="entry name" value="DAGK_prokar"/>
    <property type="match status" value="1"/>
</dbReference>
<keyword evidence="14 21" id="KW-0067">ATP-binding</keyword>
<evidence type="ECO:0000256" key="16">
    <source>
        <dbReference type="ARBA" id="ARBA00022989"/>
    </source>
</evidence>
<keyword evidence="12 21" id="KW-0547">Nucleotide-binding</keyword>
<evidence type="ECO:0000256" key="11">
    <source>
        <dbReference type="ARBA" id="ARBA00022723"/>
    </source>
</evidence>
<keyword evidence="17 21" id="KW-0443">Lipid metabolism</keyword>
<organism evidence="22 23">
    <name type="scientific">Larsenimonas suaedae</name>
    <dbReference type="NCBI Taxonomy" id="1851019"/>
    <lineage>
        <taxon>Bacteria</taxon>
        <taxon>Pseudomonadati</taxon>
        <taxon>Pseudomonadota</taxon>
        <taxon>Gammaproteobacteria</taxon>
        <taxon>Oceanospirillales</taxon>
        <taxon>Halomonadaceae</taxon>
        <taxon>Larsenimonas</taxon>
    </lineage>
</organism>
<keyword evidence="23" id="KW-1185">Reference proteome</keyword>
<evidence type="ECO:0000256" key="4">
    <source>
        <dbReference type="ARBA" id="ARBA00012133"/>
    </source>
</evidence>
<evidence type="ECO:0000313" key="23">
    <source>
        <dbReference type="Proteomes" id="UP001269375"/>
    </source>
</evidence>
<dbReference type="Proteomes" id="UP001269375">
    <property type="component" value="Unassembled WGS sequence"/>
</dbReference>
<evidence type="ECO:0000256" key="9">
    <source>
        <dbReference type="ARBA" id="ARBA00022679"/>
    </source>
</evidence>
<keyword evidence="8 21" id="KW-0997">Cell inner membrane</keyword>
<comment type="subcellular location">
    <subcellularLocation>
        <location evidence="2 21">Cell inner membrane</location>
        <topology evidence="2 21">Multi-pass membrane protein</topology>
    </subcellularLocation>
</comment>
<protein>
    <recommendedName>
        <fullName evidence="5 21">Diacylglycerol kinase</fullName>
        <ecNumber evidence="4 21">2.7.1.107</ecNumber>
    </recommendedName>
</protein>
<sequence>MKPQHTGFSRLLHSTRYSLQGLLAGWRHEAALRLELVLLVVLFPISFWLADTMMQWMMLMMSALFVISVELLNSAIEAVVDRIGLEKNELSGRAKDFGSAAVLTASLMAATVWGGLFLMRFGVL</sequence>
<evidence type="ECO:0000256" key="18">
    <source>
        <dbReference type="ARBA" id="ARBA00023136"/>
    </source>
</evidence>
<keyword evidence="20 21" id="KW-1208">Phospholipid metabolism</keyword>
<evidence type="ECO:0000256" key="6">
    <source>
        <dbReference type="ARBA" id="ARBA00022475"/>
    </source>
</evidence>
<evidence type="ECO:0000256" key="13">
    <source>
        <dbReference type="ARBA" id="ARBA00022777"/>
    </source>
</evidence>
<evidence type="ECO:0000256" key="5">
    <source>
        <dbReference type="ARBA" id="ARBA00017575"/>
    </source>
</evidence>
<feature type="transmembrane region" description="Helical" evidence="21">
    <location>
        <begin position="97"/>
        <end position="119"/>
    </location>
</feature>
<dbReference type="InterPro" id="IPR033718">
    <property type="entry name" value="DAGK_prok"/>
</dbReference>
<dbReference type="InterPro" id="IPR036945">
    <property type="entry name" value="DAGK_sf"/>
</dbReference>
<proteinExistence type="inferred from homology"/>
<evidence type="ECO:0000256" key="7">
    <source>
        <dbReference type="ARBA" id="ARBA00022516"/>
    </source>
</evidence>
<keyword evidence="16 21" id="KW-1133">Transmembrane helix</keyword>
<evidence type="ECO:0000256" key="12">
    <source>
        <dbReference type="ARBA" id="ARBA00022741"/>
    </source>
</evidence>
<keyword evidence="10 21" id="KW-0812">Transmembrane</keyword>
<evidence type="ECO:0000256" key="20">
    <source>
        <dbReference type="ARBA" id="ARBA00023264"/>
    </source>
</evidence>
<dbReference type="Gene3D" id="1.10.287.3610">
    <property type="match status" value="1"/>
</dbReference>
<evidence type="ECO:0000256" key="2">
    <source>
        <dbReference type="ARBA" id="ARBA00004429"/>
    </source>
</evidence>
<dbReference type="EC" id="2.7.1.107" evidence="4 21"/>
<keyword evidence="15" id="KW-0460">Magnesium</keyword>
<feature type="transmembrane region" description="Helical" evidence="21">
    <location>
        <begin position="30"/>
        <end position="50"/>
    </location>
</feature>
<keyword evidence="9 21" id="KW-0808">Transferase</keyword>
<evidence type="ECO:0000256" key="8">
    <source>
        <dbReference type="ARBA" id="ARBA00022519"/>
    </source>
</evidence>
<comment type="function">
    <text evidence="21">Catalyzes the ATP-dependent phosphorylation of sn-l,2-diacylglycerol (DAG) to phosphatidic acid. Involved in the recycling of diacylglycerol produced as a by-product during membrane-derived oligosaccharide (MDO) biosynthesis.</text>
</comment>
<dbReference type="GO" id="GO:0004143">
    <property type="term" value="F:ATP-dependent diacylglycerol kinase activity"/>
    <property type="evidence" value="ECO:0007669"/>
    <property type="project" value="UniProtKB-EC"/>
</dbReference>
<keyword evidence="18 21" id="KW-0472">Membrane</keyword>
<dbReference type="PANTHER" id="PTHR34299:SF1">
    <property type="entry name" value="DIACYLGLYCEROL KINASE"/>
    <property type="match status" value="1"/>
</dbReference>
<evidence type="ECO:0000256" key="3">
    <source>
        <dbReference type="ARBA" id="ARBA00005967"/>
    </source>
</evidence>
<evidence type="ECO:0000313" key="22">
    <source>
        <dbReference type="EMBL" id="MDR5895030.1"/>
    </source>
</evidence>
<evidence type="ECO:0000256" key="21">
    <source>
        <dbReference type="RuleBase" id="RU363065"/>
    </source>
</evidence>
<keyword evidence="7" id="KW-0444">Lipid biosynthesis</keyword>
<keyword evidence="6" id="KW-1003">Cell membrane</keyword>
<evidence type="ECO:0000256" key="14">
    <source>
        <dbReference type="ARBA" id="ARBA00022840"/>
    </source>
</evidence>
<keyword evidence="11" id="KW-0479">Metal-binding</keyword>
<feature type="transmembrane region" description="Helical" evidence="21">
    <location>
        <begin position="56"/>
        <end position="76"/>
    </location>
</feature>
<evidence type="ECO:0000256" key="17">
    <source>
        <dbReference type="ARBA" id="ARBA00023098"/>
    </source>
</evidence>
<keyword evidence="13 21" id="KW-0418">Kinase</keyword>
<reference evidence="22 23" key="1">
    <citation type="submission" date="2023-04" db="EMBL/GenBank/DDBJ databases">
        <title>A long-awaited taxogenomic arrangement of the family Halomonadaceae.</title>
        <authorList>
            <person name="De La Haba R."/>
            <person name="Chuvochina M."/>
            <person name="Wittouck S."/>
            <person name="Arahal D.R."/>
            <person name="Sanchez-Porro C."/>
            <person name="Hugenholtz P."/>
            <person name="Ventosa A."/>
        </authorList>
    </citation>
    <scope>NUCLEOTIDE SEQUENCE [LARGE SCALE GENOMIC DNA]</scope>
    <source>
        <strain evidence="22 23">DSM 22428</strain>
    </source>
</reference>
<comment type="catalytic activity">
    <reaction evidence="21">
        <text>a 1,2-diacyl-sn-glycerol + ATP = a 1,2-diacyl-sn-glycero-3-phosphate + ADP + H(+)</text>
        <dbReference type="Rhea" id="RHEA:10272"/>
        <dbReference type="ChEBI" id="CHEBI:15378"/>
        <dbReference type="ChEBI" id="CHEBI:17815"/>
        <dbReference type="ChEBI" id="CHEBI:30616"/>
        <dbReference type="ChEBI" id="CHEBI:58608"/>
        <dbReference type="ChEBI" id="CHEBI:456216"/>
        <dbReference type="EC" id="2.7.1.107"/>
    </reaction>
</comment>
<evidence type="ECO:0000256" key="15">
    <source>
        <dbReference type="ARBA" id="ARBA00022842"/>
    </source>
</evidence>
<gene>
    <name evidence="22" type="ORF">QC825_02930</name>
</gene>
<comment type="similarity">
    <text evidence="3 21">Belongs to the bacterial diacylglycerol kinase family.</text>
</comment>
<comment type="caution">
    <text evidence="22">The sequence shown here is derived from an EMBL/GenBank/DDBJ whole genome shotgun (WGS) entry which is preliminary data.</text>
</comment>
<dbReference type="InterPro" id="IPR000829">
    <property type="entry name" value="DAGK"/>
</dbReference>
<keyword evidence="19" id="KW-0594">Phospholipid biosynthesis</keyword>
<evidence type="ECO:0000256" key="10">
    <source>
        <dbReference type="ARBA" id="ARBA00022692"/>
    </source>
</evidence>